<dbReference type="OrthoDB" id="2389132at2"/>
<dbReference type="InterPro" id="IPR052944">
    <property type="entry name" value="Sporulation_related"/>
</dbReference>
<keyword evidence="1" id="KW-0449">Lipoprotein</keyword>
<dbReference type="PROSITE" id="PS51257">
    <property type="entry name" value="PROKAR_LIPOPROTEIN"/>
    <property type="match status" value="1"/>
</dbReference>
<proteinExistence type="predicted"/>
<accession>A0A2P8H9R6</accession>
<dbReference type="Proteomes" id="UP000242310">
    <property type="component" value="Unassembled WGS sequence"/>
</dbReference>
<dbReference type="EMBL" id="PYAV01000012">
    <property type="protein sequence ID" value="PSL42973.1"/>
    <property type="molecule type" value="Genomic_DNA"/>
</dbReference>
<evidence type="ECO:0000313" key="1">
    <source>
        <dbReference type="EMBL" id="PSL42973.1"/>
    </source>
</evidence>
<sequence length="366" mass="41077">MHKFIGSLLAAAVLLVACNEDGGGSSVSAEDIIIQAAEEVDQLEDYYTETAITITIGDEVVDETLAKEWFVEQADGLYTRTEMEREGEGTRYIVSDAETSLTYQEGDEEAVEREVLEAGMVEQSEMQQQMDRLSNYQDTHTIELIGETEVQDRSAYHLSLEADEDSAEGDGELWIDQETWLTLKQESDMEGMSLEIEVLTFDTAPEIPEGLWELDLPEDVEVVDQEALSSGIETDEEELTLEEVHDHLGEPFLYDAERFSEAVLTTTVVEGGEPEEELVLHYIEDGDPYARSIIQDDDGESNTDVDLPGREDITVRGEDGHMTTSETLQLIAWPEDGLRYSLYSDRPDLDGEELMETAENMEIFEP</sequence>
<gene>
    <name evidence="1" type="ORF">B0H94_11256</name>
</gene>
<keyword evidence="2" id="KW-1185">Reference proteome</keyword>
<comment type="caution">
    <text evidence="1">The sequence shown here is derived from an EMBL/GenBank/DDBJ whole genome shotgun (WGS) entry which is preliminary data.</text>
</comment>
<dbReference type="AlphaFoldDB" id="A0A2P8H9R6"/>
<protein>
    <submittedName>
        <fullName evidence="1">Outer membrane lipoprotein-sorting protein</fullName>
    </submittedName>
</protein>
<name>A0A2P8H9R6_9BACI</name>
<dbReference type="Gene3D" id="2.50.20.10">
    <property type="entry name" value="Lipoprotein localisation LolA/LolB/LppX"/>
    <property type="match status" value="1"/>
</dbReference>
<dbReference type="RefSeq" id="WP_106589509.1">
    <property type="nucleotide sequence ID" value="NZ_PYAV01000012.1"/>
</dbReference>
<organism evidence="1 2">
    <name type="scientific">Salsuginibacillus halophilus</name>
    <dbReference type="NCBI Taxonomy" id="517424"/>
    <lineage>
        <taxon>Bacteria</taxon>
        <taxon>Bacillati</taxon>
        <taxon>Bacillota</taxon>
        <taxon>Bacilli</taxon>
        <taxon>Bacillales</taxon>
        <taxon>Bacillaceae</taxon>
        <taxon>Salsuginibacillus</taxon>
    </lineage>
</organism>
<evidence type="ECO:0000313" key="2">
    <source>
        <dbReference type="Proteomes" id="UP000242310"/>
    </source>
</evidence>
<dbReference type="PANTHER" id="PTHR37507:SF2">
    <property type="entry name" value="SPORULATION PROTEIN YDCC"/>
    <property type="match status" value="1"/>
</dbReference>
<dbReference type="PANTHER" id="PTHR37507">
    <property type="entry name" value="SPORULATION PROTEIN YDCC"/>
    <property type="match status" value="1"/>
</dbReference>
<reference evidence="1 2" key="1">
    <citation type="submission" date="2018-03" db="EMBL/GenBank/DDBJ databases">
        <title>Genomic Encyclopedia of Type Strains, Phase III (KMG-III): the genomes of soil and plant-associated and newly described type strains.</title>
        <authorList>
            <person name="Whitman W."/>
        </authorList>
    </citation>
    <scope>NUCLEOTIDE SEQUENCE [LARGE SCALE GENOMIC DNA]</scope>
    <source>
        <strain evidence="1 2">CGMCC 1.07653</strain>
    </source>
</reference>